<name>F7NG61_9FIRM</name>
<dbReference type="Gene3D" id="1.25.40.20">
    <property type="entry name" value="Ankyrin repeat-containing domain"/>
    <property type="match status" value="2"/>
</dbReference>
<comment type="caution">
    <text evidence="9">The sequence shown here is derived from an EMBL/GenBank/DDBJ whole genome shotgun (WGS) entry which is preliminary data.</text>
</comment>
<dbReference type="PRINTS" id="PR01415">
    <property type="entry name" value="ANKYRIN"/>
</dbReference>
<feature type="signal peptide" evidence="7">
    <location>
        <begin position="1"/>
        <end position="24"/>
    </location>
</feature>
<dbReference type="EMBL" id="AFGF01000040">
    <property type="protein sequence ID" value="EGO64979.1"/>
    <property type="molecule type" value="Genomic_DNA"/>
</dbReference>
<dbReference type="eggNOG" id="COG0666">
    <property type="taxonomic scope" value="Bacteria"/>
</dbReference>
<organism evidence="9 10">
    <name type="scientific">Acetonema longum DSM 6540</name>
    <dbReference type="NCBI Taxonomy" id="1009370"/>
    <lineage>
        <taxon>Bacteria</taxon>
        <taxon>Bacillati</taxon>
        <taxon>Bacillota</taxon>
        <taxon>Negativicutes</taxon>
        <taxon>Acetonemataceae</taxon>
        <taxon>Acetonema</taxon>
    </lineage>
</organism>
<dbReference type="InterPro" id="IPR002110">
    <property type="entry name" value="Ankyrin_rpt"/>
</dbReference>
<feature type="repeat" description="ANK" evidence="5">
    <location>
        <begin position="90"/>
        <end position="122"/>
    </location>
</feature>
<dbReference type="PRINTS" id="PR01021">
    <property type="entry name" value="OMPADOMAIN"/>
</dbReference>
<dbReference type="InterPro" id="IPR036770">
    <property type="entry name" value="Ankyrin_rpt-contain_sf"/>
</dbReference>
<dbReference type="CDD" id="cd07185">
    <property type="entry name" value="OmpA_C-like"/>
    <property type="match status" value="1"/>
</dbReference>
<dbReference type="AlphaFoldDB" id="F7NG61"/>
<keyword evidence="2" id="KW-0677">Repeat</keyword>
<feature type="chain" id="PRO_5038725509" evidence="7">
    <location>
        <begin position="25"/>
        <end position="289"/>
    </location>
</feature>
<dbReference type="GO" id="GO:0016020">
    <property type="term" value="C:membrane"/>
    <property type="evidence" value="ECO:0007669"/>
    <property type="project" value="UniProtKB-SubCell"/>
</dbReference>
<accession>F7NG61</accession>
<keyword evidence="10" id="KW-1185">Reference proteome</keyword>
<dbReference type="Pfam" id="PF12796">
    <property type="entry name" value="Ank_2"/>
    <property type="match status" value="1"/>
</dbReference>
<keyword evidence="3 5" id="KW-0040">ANK repeat</keyword>
<dbReference type="PANTHER" id="PTHR24197:SF44">
    <property type="entry name" value="ANKYRIN REPEAT DOMAIN-CONTAINING PROTEIN 54"/>
    <property type="match status" value="1"/>
</dbReference>
<dbReference type="PROSITE" id="PS50088">
    <property type="entry name" value="ANK_REPEAT"/>
    <property type="match status" value="2"/>
</dbReference>
<evidence type="ECO:0000256" key="1">
    <source>
        <dbReference type="ARBA" id="ARBA00004370"/>
    </source>
</evidence>
<sequence>MKLVSKFALLLAVFAMLLVSGCSEKEKALVTAVKDGNTTQVQSLLDQGEDPNLKAKDGKTVLMLAAYQGHTDVAKILIDKGADVNAKDKDGKTALMYAAQQGYIDVARLLLENGADINAVDNNGKTALQIAQDNNQTKMVEFLKNWGKKSTPAPEAPAPVTVSSKQLSSVYFDFDQAALRADQAGVMNDNLKLLKENNKMYVIVIGHADQWGDRDYNQSLSERRAQTIKKYFVDNGIAADRVVVYAFGEDHPLKKGQDSASWSANRRVDVLKSDNVLSKEQVLTITIKD</sequence>
<evidence type="ECO:0000256" key="5">
    <source>
        <dbReference type="PROSITE-ProRule" id="PRU00023"/>
    </source>
</evidence>
<evidence type="ECO:0000259" key="8">
    <source>
        <dbReference type="PROSITE" id="PS51123"/>
    </source>
</evidence>
<dbReference type="SUPFAM" id="SSF103088">
    <property type="entry name" value="OmpA-like"/>
    <property type="match status" value="1"/>
</dbReference>
<evidence type="ECO:0000313" key="10">
    <source>
        <dbReference type="Proteomes" id="UP000003240"/>
    </source>
</evidence>
<evidence type="ECO:0000256" key="3">
    <source>
        <dbReference type="ARBA" id="ARBA00023043"/>
    </source>
</evidence>
<feature type="domain" description="OmpA-like" evidence="8">
    <location>
        <begin position="159"/>
        <end position="276"/>
    </location>
</feature>
<evidence type="ECO:0000256" key="6">
    <source>
        <dbReference type="PROSITE-ProRule" id="PRU00473"/>
    </source>
</evidence>
<dbReference type="PROSITE" id="PS51257">
    <property type="entry name" value="PROKAR_LIPOPROTEIN"/>
    <property type="match status" value="1"/>
</dbReference>
<dbReference type="Proteomes" id="UP000003240">
    <property type="component" value="Unassembled WGS sequence"/>
</dbReference>
<gene>
    <name evidence="9" type="ORF">ALO_05238</name>
</gene>
<evidence type="ECO:0000256" key="2">
    <source>
        <dbReference type="ARBA" id="ARBA00022737"/>
    </source>
</evidence>
<dbReference type="InterPro" id="IPR006665">
    <property type="entry name" value="OmpA-like"/>
</dbReference>
<dbReference type="RefSeq" id="WP_004093495.1">
    <property type="nucleotide sequence ID" value="NZ_AFGF01000040.1"/>
</dbReference>
<reference evidence="9 10" key="1">
    <citation type="journal article" date="2011" name="EMBO J.">
        <title>Structural diversity of bacterial flagellar motors.</title>
        <authorList>
            <person name="Chen S."/>
            <person name="Beeby M."/>
            <person name="Murphy G.E."/>
            <person name="Leadbetter J.R."/>
            <person name="Hendrixson D.R."/>
            <person name="Briegel A."/>
            <person name="Li Z."/>
            <person name="Shi J."/>
            <person name="Tocheva E.I."/>
            <person name="Muller A."/>
            <person name="Dobro M.J."/>
            <person name="Jensen G.J."/>
        </authorList>
    </citation>
    <scope>NUCLEOTIDE SEQUENCE [LARGE SCALE GENOMIC DNA]</scope>
    <source>
        <strain evidence="9 10">DSM 6540</strain>
    </source>
</reference>
<dbReference type="Gene3D" id="3.30.1330.60">
    <property type="entry name" value="OmpA-like domain"/>
    <property type="match status" value="1"/>
</dbReference>
<dbReference type="PROSITE" id="PS51123">
    <property type="entry name" value="OMPA_2"/>
    <property type="match status" value="1"/>
</dbReference>
<dbReference type="InterPro" id="IPR006664">
    <property type="entry name" value="OMP_bac"/>
</dbReference>
<keyword evidence="4 6" id="KW-0472">Membrane</keyword>
<proteinExistence type="predicted"/>
<dbReference type="Pfam" id="PF00691">
    <property type="entry name" value="OmpA"/>
    <property type="match status" value="1"/>
</dbReference>
<comment type="subcellular location">
    <subcellularLocation>
        <location evidence="1">Membrane</location>
    </subcellularLocation>
</comment>
<keyword evidence="7" id="KW-0732">Signal</keyword>
<dbReference type="eggNOG" id="COG2885">
    <property type="taxonomic scope" value="Bacteria"/>
</dbReference>
<feature type="repeat" description="ANK" evidence="5">
    <location>
        <begin position="57"/>
        <end position="89"/>
    </location>
</feature>
<evidence type="ECO:0000313" key="9">
    <source>
        <dbReference type="EMBL" id="EGO64979.1"/>
    </source>
</evidence>
<dbReference type="PANTHER" id="PTHR24197">
    <property type="entry name" value="ANKYRIN REPEAT DOMAIN-CONTAINING PROTEIN 61"/>
    <property type="match status" value="1"/>
</dbReference>
<dbReference type="InterPro" id="IPR036737">
    <property type="entry name" value="OmpA-like_sf"/>
</dbReference>
<dbReference type="PROSITE" id="PS50297">
    <property type="entry name" value="ANK_REP_REGION"/>
    <property type="match status" value="2"/>
</dbReference>
<evidence type="ECO:0000256" key="7">
    <source>
        <dbReference type="SAM" id="SignalP"/>
    </source>
</evidence>
<dbReference type="STRING" id="1009370.ALO_05238"/>
<dbReference type="SUPFAM" id="SSF48403">
    <property type="entry name" value="Ankyrin repeat"/>
    <property type="match status" value="1"/>
</dbReference>
<evidence type="ECO:0000256" key="4">
    <source>
        <dbReference type="ARBA" id="ARBA00023136"/>
    </source>
</evidence>
<dbReference type="SMART" id="SM00248">
    <property type="entry name" value="ANK"/>
    <property type="match status" value="4"/>
</dbReference>
<protein>
    <submittedName>
        <fullName evidence="9">Ankyrin</fullName>
    </submittedName>
</protein>